<dbReference type="InterPro" id="IPR000531">
    <property type="entry name" value="Beta-barrel_TonB"/>
</dbReference>
<dbReference type="KEGG" id="sch:Sphch_4002"/>
<evidence type="ECO:0000256" key="11">
    <source>
        <dbReference type="PROSITE-ProRule" id="PRU01360"/>
    </source>
</evidence>
<dbReference type="SUPFAM" id="SSF56935">
    <property type="entry name" value="Porins"/>
    <property type="match status" value="1"/>
</dbReference>
<evidence type="ECO:0000256" key="6">
    <source>
        <dbReference type="ARBA" id="ARBA00023004"/>
    </source>
</evidence>
<evidence type="ECO:0000256" key="10">
    <source>
        <dbReference type="ARBA" id="ARBA00023237"/>
    </source>
</evidence>
<dbReference type="Pfam" id="PF00593">
    <property type="entry name" value="TonB_dep_Rec_b-barrel"/>
    <property type="match status" value="1"/>
</dbReference>
<organism evidence="16 17">
    <name type="scientific">Sphingobium chlorophenolicum L-1</name>
    <dbReference type="NCBI Taxonomy" id="690566"/>
    <lineage>
        <taxon>Bacteria</taxon>
        <taxon>Pseudomonadati</taxon>
        <taxon>Pseudomonadota</taxon>
        <taxon>Alphaproteobacteria</taxon>
        <taxon>Sphingomonadales</taxon>
        <taxon>Sphingomonadaceae</taxon>
        <taxon>Sphingobium</taxon>
    </lineage>
</organism>
<dbReference type="EMBL" id="CP002799">
    <property type="protein sequence ID" value="AEG51581.1"/>
    <property type="molecule type" value="Genomic_DNA"/>
</dbReference>
<keyword evidence="7" id="KW-0406">Ion transport</keyword>
<protein>
    <submittedName>
        <fullName evidence="16">TonB-dependent receptor</fullName>
    </submittedName>
</protein>
<evidence type="ECO:0000259" key="14">
    <source>
        <dbReference type="Pfam" id="PF00593"/>
    </source>
</evidence>
<dbReference type="GO" id="GO:0009279">
    <property type="term" value="C:cell outer membrane"/>
    <property type="evidence" value="ECO:0007669"/>
    <property type="project" value="UniProtKB-SubCell"/>
</dbReference>
<keyword evidence="5 11" id="KW-0812">Transmembrane</keyword>
<evidence type="ECO:0000256" key="5">
    <source>
        <dbReference type="ARBA" id="ARBA00022692"/>
    </source>
</evidence>
<evidence type="ECO:0000313" key="16">
    <source>
        <dbReference type="EMBL" id="AEG51581.1"/>
    </source>
</evidence>
<feature type="chain" id="PRO_5003333987" evidence="13">
    <location>
        <begin position="29"/>
        <end position="838"/>
    </location>
</feature>
<evidence type="ECO:0000256" key="3">
    <source>
        <dbReference type="ARBA" id="ARBA00022452"/>
    </source>
</evidence>
<dbReference type="AlphaFoldDB" id="F6F215"/>
<feature type="domain" description="TonB-dependent receptor plug" evidence="15">
    <location>
        <begin position="58"/>
        <end position="164"/>
    </location>
</feature>
<dbReference type="InterPro" id="IPR012910">
    <property type="entry name" value="Plug_dom"/>
</dbReference>
<dbReference type="Proteomes" id="UP000007150">
    <property type="component" value="Chromosome 2"/>
</dbReference>
<keyword evidence="8 12" id="KW-0798">TonB box</keyword>
<evidence type="ECO:0000256" key="9">
    <source>
        <dbReference type="ARBA" id="ARBA00023136"/>
    </source>
</evidence>
<proteinExistence type="inferred from homology"/>
<evidence type="ECO:0000256" key="12">
    <source>
        <dbReference type="RuleBase" id="RU003357"/>
    </source>
</evidence>
<dbReference type="InterPro" id="IPR036942">
    <property type="entry name" value="Beta-barrel_TonB_sf"/>
</dbReference>
<keyword evidence="16" id="KW-0675">Receptor</keyword>
<evidence type="ECO:0000256" key="1">
    <source>
        <dbReference type="ARBA" id="ARBA00004571"/>
    </source>
</evidence>
<comment type="subcellular location">
    <subcellularLocation>
        <location evidence="1 11">Cell outer membrane</location>
        <topology evidence="1 11">Multi-pass membrane protein</topology>
    </subcellularLocation>
</comment>
<keyword evidence="2 11" id="KW-0813">Transport</keyword>
<name>F6F215_SPHCR</name>
<accession>F6F215</accession>
<feature type="signal peptide" evidence="13">
    <location>
        <begin position="1"/>
        <end position="28"/>
    </location>
</feature>
<dbReference type="HOGENOM" id="CLU_008287_15_0_5"/>
<evidence type="ECO:0000313" key="17">
    <source>
        <dbReference type="Proteomes" id="UP000007150"/>
    </source>
</evidence>
<keyword evidence="13" id="KW-0732">Signal</keyword>
<dbReference type="PANTHER" id="PTHR32552:SF81">
    <property type="entry name" value="TONB-DEPENDENT OUTER MEMBRANE RECEPTOR"/>
    <property type="match status" value="1"/>
</dbReference>
<dbReference type="PANTHER" id="PTHR32552">
    <property type="entry name" value="FERRICHROME IRON RECEPTOR-RELATED"/>
    <property type="match status" value="1"/>
</dbReference>
<keyword evidence="17" id="KW-1185">Reference proteome</keyword>
<dbReference type="GO" id="GO:0006826">
    <property type="term" value="P:iron ion transport"/>
    <property type="evidence" value="ECO:0007669"/>
    <property type="project" value="UniProtKB-KW"/>
</dbReference>
<evidence type="ECO:0000256" key="13">
    <source>
        <dbReference type="SAM" id="SignalP"/>
    </source>
</evidence>
<keyword evidence="3 11" id="KW-1134">Transmembrane beta strand</keyword>
<dbReference type="Pfam" id="PF07715">
    <property type="entry name" value="Plug"/>
    <property type="match status" value="1"/>
</dbReference>
<sequence length="838" mass="90913" precursor="true">MYHIGMVRSALAASISAIALAGSTMAYAQEASAIDGASQNTGITDIVVTAQKRSQSINSVGMSITAATGDALADRGVRSVDDLAKVVPGFTYQPSPYSTPVYTIRGVGLYDSGLASSPAVSTYVDEVALPFPAMTPGATLDIERVEILKGPQGTLFGQNSTGGAINYIAAKPTSELAAGGSISYERFGLVDATGYLSGPLSDTVRARASVRIVEGGAWQYSVTRPQDRLGDSHQLYGRLLVDWDASDRLTLRLNANGFRDRSDPQAPQLDQNLMNIVAAPTTANPFAIVDPAAFAVRTNPASAGYDTSFLARQQLLYARMAGAEGPALQAGTIKYLGAPTVPENVRAADWTPEYPQSIDRKFYQLSLRANYNLTDNIDLISITAYQDLRSNLYHDMDATSVSALDYHQFGSVKAFNQEVRLVGSSSAFNWIVGASYDYSKQDENANPTIPFLSLAEAVPGLPFYTFNANLKQRVNSYAAFANGELKLTENLTFQAGIRYTESRRTADYCSADISPEQNLSTTFTALQQIFTSLGLKTTPIVPVGFAQCYQLKADLTPTITPDKRRLNEDNVSWRVGLNYKFDGGALVYANASRGFKSGMFSPIAGSTVSQSEPAVQERLDAYEGGFKLPLLNRRLQLNGAAFYYDYRNKQIRARKLDNIFGLLESLVNVPKSRVWGLEGEIVAQPFTGLNLSFGATYLKSKVKGSNVTFYNQNGYIGSFEGSRLPYTPTFTGVADAQYEWTLGDLKAQIGGTVNRHSSSNATLDTDTLPGDPYALDAYTTLDLRAGLGAADDSWRVSIFGRNVTNEYYRTTVAFSSDARYRYAARPVTYGVTFTAKIK</sequence>
<comment type="similarity">
    <text evidence="11 12">Belongs to the TonB-dependent receptor family.</text>
</comment>
<evidence type="ECO:0000256" key="7">
    <source>
        <dbReference type="ARBA" id="ARBA00023065"/>
    </source>
</evidence>
<evidence type="ECO:0000256" key="8">
    <source>
        <dbReference type="ARBA" id="ARBA00023077"/>
    </source>
</evidence>
<dbReference type="STRING" id="690566.Sphch_4002"/>
<evidence type="ECO:0000256" key="2">
    <source>
        <dbReference type="ARBA" id="ARBA00022448"/>
    </source>
</evidence>
<dbReference type="RefSeq" id="WP_013849804.1">
    <property type="nucleotide sequence ID" value="NC_015594.1"/>
</dbReference>
<reference evidence="16 17" key="1">
    <citation type="submission" date="2011-05" db="EMBL/GenBank/DDBJ databases">
        <title>Complete sequence of chromosome 2 of Sphingobium chlorophenolicum L-1.</title>
        <authorList>
            <consortium name="US DOE Joint Genome Institute"/>
            <person name="Lucas S."/>
            <person name="Han J."/>
            <person name="Lapidus A."/>
            <person name="Cheng J.-F."/>
            <person name="Goodwin L."/>
            <person name="Pitluck S."/>
            <person name="Peters L."/>
            <person name="Daligault H."/>
            <person name="Han C."/>
            <person name="Tapia R."/>
            <person name="Land M."/>
            <person name="Hauser L."/>
            <person name="Kyrpides N."/>
            <person name="Ivanova N."/>
            <person name="Pagani I."/>
            <person name="Turner P."/>
            <person name="Copley S."/>
            <person name="Woyke T."/>
        </authorList>
    </citation>
    <scope>NUCLEOTIDE SEQUENCE [LARGE SCALE GENOMIC DNA]</scope>
    <source>
        <strain evidence="16 17">L-1</strain>
    </source>
</reference>
<keyword evidence="4" id="KW-0410">Iron transport</keyword>
<feature type="domain" description="TonB-dependent receptor-like beta-barrel" evidence="14">
    <location>
        <begin position="343"/>
        <end position="803"/>
    </location>
</feature>
<keyword evidence="9 11" id="KW-0472">Membrane</keyword>
<evidence type="ECO:0000259" key="15">
    <source>
        <dbReference type="Pfam" id="PF07715"/>
    </source>
</evidence>
<dbReference type="PROSITE" id="PS52016">
    <property type="entry name" value="TONB_DEPENDENT_REC_3"/>
    <property type="match status" value="1"/>
</dbReference>
<evidence type="ECO:0000256" key="4">
    <source>
        <dbReference type="ARBA" id="ARBA00022496"/>
    </source>
</evidence>
<gene>
    <name evidence="16" type="ORF">Sphch_4002</name>
</gene>
<dbReference type="InterPro" id="IPR039426">
    <property type="entry name" value="TonB-dep_rcpt-like"/>
</dbReference>
<keyword evidence="6" id="KW-0408">Iron</keyword>
<dbReference type="Gene3D" id="2.40.170.20">
    <property type="entry name" value="TonB-dependent receptor, beta-barrel domain"/>
    <property type="match status" value="2"/>
</dbReference>
<keyword evidence="10 11" id="KW-0998">Cell outer membrane</keyword>